<sequence>MTLTFDQNSYRHLLAEVVPVAIETEQEYERILKLVEQLTFKKNRTKEEQALYKLLIILIEAYETEHYPMEESAPHEILQHIMEESGTRQADLVGIIGSSGVVSEVVNGKRSISKAQAKALSEYFKVAPSLFI</sequence>
<evidence type="ECO:0000313" key="3">
    <source>
        <dbReference type="Proteomes" id="UP000218785"/>
    </source>
</evidence>
<dbReference type="InterPro" id="IPR039060">
    <property type="entry name" value="Antitox_HigA"/>
</dbReference>
<dbReference type="Gene3D" id="1.10.260.40">
    <property type="entry name" value="lambda repressor-like DNA-binding domains"/>
    <property type="match status" value="1"/>
</dbReference>
<dbReference type="InterPro" id="IPR010982">
    <property type="entry name" value="Lambda_DNA-bd_dom_sf"/>
</dbReference>
<accession>A0A1Z4N9P5</accession>
<dbReference type="GO" id="GO:0006355">
    <property type="term" value="P:regulation of DNA-templated transcription"/>
    <property type="evidence" value="ECO:0007669"/>
    <property type="project" value="InterPro"/>
</dbReference>
<dbReference type="PROSITE" id="PS50943">
    <property type="entry name" value="HTH_CROC1"/>
    <property type="match status" value="1"/>
</dbReference>
<feature type="domain" description="HTH cro/C1-type" evidence="1">
    <location>
        <begin position="78"/>
        <end position="131"/>
    </location>
</feature>
<dbReference type="InterPro" id="IPR001387">
    <property type="entry name" value="Cro/C1-type_HTH"/>
</dbReference>
<dbReference type="AlphaFoldDB" id="A0A1Z4N9P5"/>
<organism evidence="2 3">
    <name type="scientific">Tolypothrix tenuis PCC 7101</name>
    <dbReference type="NCBI Taxonomy" id="231146"/>
    <lineage>
        <taxon>Bacteria</taxon>
        <taxon>Bacillati</taxon>
        <taxon>Cyanobacteriota</taxon>
        <taxon>Cyanophyceae</taxon>
        <taxon>Nostocales</taxon>
        <taxon>Tolypothrichaceae</taxon>
        <taxon>Tolypothrix</taxon>
    </lineage>
</organism>
<dbReference type="PANTHER" id="PTHR40455">
    <property type="entry name" value="ANTITOXIN HIGA"/>
    <property type="match status" value="1"/>
</dbReference>
<dbReference type="KEGG" id="ttq:NIES37_64660"/>
<dbReference type="GO" id="GO:0001046">
    <property type="term" value="F:core promoter sequence-specific DNA binding"/>
    <property type="evidence" value="ECO:0007669"/>
    <property type="project" value="TreeGrafter"/>
</dbReference>
<evidence type="ECO:0000313" key="2">
    <source>
        <dbReference type="EMBL" id="BAZ02453.1"/>
    </source>
</evidence>
<dbReference type="SMART" id="SM00530">
    <property type="entry name" value="HTH_XRE"/>
    <property type="match status" value="1"/>
</dbReference>
<dbReference type="Proteomes" id="UP000218785">
    <property type="component" value="Chromosome"/>
</dbReference>
<dbReference type="PANTHER" id="PTHR40455:SF1">
    <property type="entry name" value="ANTITOXIN HIGA"/>
    <property type="match status" value="1"/>
</dbReference>
<name>A0A1Z4N9P5_9CYAN</name>
<proteinExistence type="predicted"/>
<gene>
    <name evidence="2" type="ORF">NIES37_64660</name>
</gene>
<reference evidence="2 3" key="1">
    <citation type="submission" date="2017-06" db="EMBL/GenBank/DDBJ databases">
        <title>Genome sequencing of cyanobaciteial culture collection at National Institute for Environmental Studies (NIES).</title>
        <authorList>
            <person name="Hirose Y."/>
            <person name="Shimura Y."/>
            <person name="Fujisawa T."/>
            <person name="Nakamura Y."/>
            <person name="Kawachi M."/>
        </authorList>
    </citation>
    <scope>NUCLEOTIDE SEQUENCE [LARGE SCALE GENOMIC DNA]</scope>
    <source>
        <strain evidence="2 3">NIES-37</strain>
    </source>
</reference>
<dbReference type="SUPFAM" id="SSF47413">
    <property type="entry name" value="lambda repressor-like DNA-binding domains"/>
    <property type="match status" value="1"/>
</dbReference>
<dbReference type="EMBL" id="AP018248">
    <property type="protein sequence ID" value="BAZ02453.1"/>
    <property type="molecule type" value="Genomic_DNA"/>
</dbReference>
<protein>
    <recommendedName>
        <fullName evidence="1">HTH cro/C1-type domain-containing protein</fullName>
    </recommendedName>
</protein>
<keyword evidence="3" id="KW-1185">Reference proteome</keyword>
<dbReference type="RefSeq" id="WP_096582698.1">
    <property type="nucleotide sequence ID" value="NZ_CAWNJS010000001.1"/>
</dbReference>
<evidence type="ECO:0000259" key="1">
    <source>
        <dbReference type="PROSITE" id="PS50943"/>
    </source>
</evidence>